<evidence type="ECO:0000256" key="8">
    <source>
        <dbReference type="SAM" id="SignalP"/>
    </source>
</evidence>
<evidence type="ECO:0000259" key="9">
    <source>
        <dbReference type="PROSITE" id="PS51362"/>
    </source>
</evidence>
<dbReference type="InterPro" id="IPR029034">
    <property type="entry name" value="Cystine-knot_cytokine"/>
</dbReference>
<comment type="subcellular location">
    <subcellularLocation>
        <location evidence="1">Secreted</location>
    </subcellularLocation>
</comment>
<dbReference type="GO" id="GO:0008083">
    <property type="term" value="F:growth factor activity"/>
    <property type="evidence" value="ECO:0007669"/>
    <property type="project" value="UniProtKB-KW"/>
</dbReference>
<dbReference type="SUPFAM" id="SSF57501">
    <property type="entry name" value="Cystine-knot cytokines"/>
    <property type="match status" value="1"/>
</dbReference>
<evidence type="ECO:0000313" key="11">
    <source>
        <dbReference type="Proteomes" id="UP000663879"/>
    </source>
</evidence>
<feature type="signal peptide" evidence="8">
    <location>
        <begin position="1"/>
        <end position="18"/>
    </location>
</feature>
<dbReference type="OrthoDB" id="5987191at2759"/>
<keyword evidence="8" id="KW-0732">Signal</keyword>
<dbReference type="EMBL" id="CAJNOC010000154">
    <property type="protein sequence ID" value="CAF0720249.1"/>
    <property type="molecule type" value="Genomic_DNA"/>
</dbReference>
<dbReference type="PROSITE" id="PS00250">
    <property type="entry name" value="TGF_BETA_1"/>
    <property type="match status" value="1"/>
</dbReference>
<feature type="domain" description="TGF-beta family profile" evidence="9">
    <location>
        <begin position="409"/>
        <end position="531"/>
    </location>
</feature>
<dbReference type="Pfam" id="PF00019">
    <property type="entry name" value="TGF_beta"/>
    <property type="match status" value="1"/>
</dbReference>
<evidence type="ECO:0000313" key="10">
    <source>
        <dbReference type="EMBL" id="CAF0720249.1"/>
    </source>
</evidence>
<dbReference type="PANTHER" id="PTHR11848">
    <property type="entry name" value="TGF-BETA FAMILY"/>
    <property type="match status" value="1"/>
</dbReference>
<evidence type="ECO:0000256" key="5">
    <source>
        <dbReference type="ARBA" id="ARBA00023157"/>
    </source>
</evidence>
<dbReference type="Gene3D" id="2.10.90.10">
    <property type="entry name" value="Cystine-knot cytokines"/>
    <property type="match status" value="1"/>
</dbReference>
<accession>A0A813MES5</accession>
<evidence type="ECO:0000256" key="7">
    <source>
        <dbReference type="SAM" id="MobiDB-lite"/>
    </source>
</evidence>
<keyword evidence="3" id="KW-0964">Secreted</keyword>
<organism evidence="10 11">
    <name type="scientific">Brachionus calyciflorus</name>
    <dbReference type="NCBI Taxonomy" id="104777"/>
    <lineage>
        <taxon>Eukaryota</taxon>
        <taxon>Metazoa</taxon>
        <taxon>Spiralia</taxon>
        <taxon>Gnathifera</taxon>
        <taxon>Rotifera</taxon>
        <taxon>Eurotatoria</taxon>
        <taxon>Monogononta</taxon>
        <taxon>Pseudotrocha</taxon>
        <taxon>Ploima</taxon>
        <taxon>Brachionidae</taxon>
        <taxon>Brachionus</taxon>
    </lineage>
</organism>
<keyword evidence="5" id="KW-1015">Disulfide bond</keyword>
<proteinExistence type="inferred from homology"/>
<comment type="caution">
    <text evidence="10">The sequence shown here is derived from an EMBL/GenBank/DDBJ whole genome shotgun (WGS) entry which is preliminary data.</text>
</comment>
<evidence type="ECO:0000256" key="4">
    <source>
        <dbReference type="ARBA" id="ARBA00023030"/>
    </source>
</evidence>
<dbReference type="InterPro" id="IPR017948">
    <property type="entry name" value="TGFb_CS"/>
</dbReference>
<evidence type="ECO:0000256" key="1">
    <source>
        <dbReference type="ARBA" id="ARBA00004613"/>
    </source>
</evidence>
<name>A0A813MES5_9BILA</name>
<protein>
    <recommendedName>
        <fullName evidence="9">TGF-beta family profile domain-containing protein</fullName>
    </recommendedName>
</protein>
<gene>
    <name evidence="10" type="ORF">OXX778_LOCUS2096</name>
</gene>
<dbReference type="Proteomes" id="UP000663879">
    <property type="component" value="Unassembled WGS sequence"/>
</dbReference>
<dbReference type="InterPro" id="IPR015615">
    <property type="entry name" value="TGF-beta-rel"/>
</dbReference>
<keyword evidence="4 6" id="KW-0339">Growth factor</keyword>
<feature type="region of interest" description="Disordered" evidence="7">
    <location>
        <begin position="389"/>
        <end position="415"/>
    </location>
</feature>
<feature type="chain" id="PRO_5032907228" description="TGF-beta family profile domain-containing protein" evidence="8">
    <location>
        <begin position="19"/>
        <end position="531"/>
    </location>
</feature>
<dbReference type="PROSITE" id="PS51362">
    <property type="entry name" value="TGF_BETA_2"/>
    <property type="match status" value="1"/>
</dbReference>
<dbReference type="SMART" id="SM00204">
    <property type="entry name" value="TGFB"/>
    <property type="match status" value="1"/>
</dbReference>
<evidence type="ECO:0000256" key="6">
    <source>
        <dbReference type="RuleBase" id="RU000354"/>
    </source>
</evidence>
<dbReference type="GO" id="GO:0005125">
    <property type="term" value="F:cytokine activity"/>
    <property type="evidence" value="ECO:0007669"/>
    <property type="project" value="TreeGrafter"/>
</dbReference>
<dbReference type="AlphaFoldDB" id="A0A813MES5"/>
<dbReference type="GO" id="GO:0005615">
    <property type="term" value="C:extracellular space"/>
    <property type="evidence" value="ECO:0007669"/>
    <property type="project" value="TreeGrafter"/>
</dbReference>
<evidence type="ECO:0000256" key="2">
    <source>
        <dbReference type="ARBA" id="ARBA00006656"/>
    </source>
</evidence>
<sequence>MKLQQLFAFLYIISSVYTSFIISNQQSSINKIESPKNESKLASSKMLAHLSKLGHSLDKSTDYDFSNFDFEKLMSPKKINEKPKIPPVFKSAQIDQNVRGLDQLKSMYESLKSGDLINDDKNINTVRFIPSSRIQLKNKKISYAFNLSLLTESEKILKSEIYFNRKILRLKPIVNLHYFISKTSELNDLVGRMINSTVSSIIDLSKFRLGRKNSNWHTFNLGDSLSSFLATRYNRLKFSQSNFNKPNFYYTFDSEVIHQNELEDLILIIESSRFRKIDLNSEPYLIVYSNEKESEMKNFFKNRLTTEIVDEKLKLDNNELDFVEESTEVYHSKDSSVKLIEKKPLLNDKSRNKSNLFNYIPDFKEKFNTNDNVELIFKDHVRSKLKRDLDEDGDEELNEEGDVLMPSDDTTWNHDSNETKVEQIKCHSKALTVDFEDLSFSSWIIEPKRFQSNFCSGSCKYPYNKESSYSNYAALQSILNIVDLSVNNHPTELCCAPSVTKMMPIFYKDLNSVDYVVKYLPDMIVKECACR</sequence>
<comment type="similarity">
    <text evidence="2 6">Belongs to the TGF-beta family.</text>
</comment>
<feature type="compositionally biased region" description="Acidic residues" evidence="7">
    <location>
        <begin position="390"/>
        <end position="402"/>
    </location>
</feature>
<keyword evidence="11" id="KW-1185">Reference proteome</keyword>
<dbReference type="InterPro" id="IPR001839">
    <property type="entry name" value="TGF-b_C"/>
</dbReference>
<evidence type="ECO:0000256" key="3">
    <source>
        <dbReference type="ARBA" id="ARBA00022525"/>
    </source>
</evidence>
<reference evidence="10" key="1">
    <citation type="submission" date="2021-02" db="EMBL/GenBank/DDBJ databases">
        <authorList>
            <person name="Nowell W R."/>
        </authorList>
    </citation>
    <scope>NUCLEOTIDE SEQUENCE</scope>
    <source>
        <strain evidence="10">Ploen Becks lab</strain>
    </source>
</reference>